<dbReference type="GO" id="GO:0052662">
    <property type="term" value="F:zeaxanthin epoxidase activity"/>
    <property type="evidence" value="ECO:0007669"/>
    <property type="project" value="UniProtKB-EC"/>
</dbReference>
<evidence type="ECO:0000259" key="15">
    <source>
        <dbReference type="PROSITE" id="PS50006"/>
    </source>
</evidence>
<feature type="region of interest" description="Disordered" evidence="14">
    <location>
        <begin position="1"/>
        <end position="28"/>
    </location>
</feature>
<feature type="compositionally biased region" description="Polar residues" evidence="14">
    <location>
        <begin position="1"/>
        <end position="12"/>
    </location>
</feature>
<gene>
    <name evidence="17" type="ORF">DTER00134_LOCUS12176</name>
</gene>
<dbReference type="Pfam" id="PF01494">
    <property type="entry name" value="FAD_binding_3"/>
    <property type="match status" value="2"/>
</dbReference>
<dbReference type="GO" id="GO:0071949">
    <property type="term" value="F:FAD binding"/>
    <property type="evidence" value="ECO:0007669"/>
    <property type="project" value="InterPro"/>
</dbReference>
<dbReference type="UniPathway" id="UPA00090"/>
<reference evidence="16" key="1">
    <citation type="journal article" date="2018" name="Mar. Drugs">
        <title>Loss of Function in Zeaxanthin Epoxidase of Dunaliella tertiolecta Caused by a Single Amino Acid Mutation within the Substrate-Binding Site.</title>
        <authorList>
            <person name="Kim M."/>
            <person name="Kang J."/>
            <person name="Kang Y."/>
            <person name="Kang B.S."/>
            <person name="Jin E."/>
        </authorList>
    </citation>
    <scope>NUCLEOTIDE SEQUENCE</scope>
</reference>
<keyword evidence="11" id="KW-0937">Abscisic acid biosynthesis</keyword>
<accession>A0A3Q8SSR3</accession>
<evidence type="ECO:0000256" key="1">
    <source>
        <dbReference type="ARBA" id="ARBA00001974"/>
    </source>
</evidence>
<evidence type="ECO:0000313" key="16">
    <source>
        <dbReference type="EMBL" id="AZK89898.2"/>
    </source>
</evidence>
<keyword evidence="9" id="KW-0934">Plastid</keyword>
<comment type="pathway">
    <text evidence="3">Hormone biosynthesis.</text>
</comment>
<dbReference type="Pfam" id="PF00498">
    <property type="entry name" value="FHA"/>
    <property type="match status" value="1"/>
</dbReference>
<dbReference type="SUPFAM" id="SSF49879">
    <property type="entry name" value="SMAD/FHA domain"/>
    <property type="match status" value="1"/>
</dbReference>
<evidence type="ECO:0000256" key="6">
    <source>
        <dbReference type="ARBA" id="ARBA00015103"/>
    </source>
</evidence>
<dbReference type="PANTHER" id="PTHR46496:SF1">
    <property type="entry name" value="ZEAXANTHIN EPOXIDASE, CHLOROPLASTIC"/>
    <property type="match status" value="1"/>
</dbReference>
<dbReference type="SMART" id="SM00240">
    <property type="entry name" value="FHA"/>
    <property type="match status" value="1"/>
</dbReference>
<dbReference type="GO" id="GO:0009507">
    <property type="term" value="C:chloroplast"/>
    <property type="evidence" value="ECO:0007669"/>
    <property type="project" value="UniProtKB-SubCell"/>
</dbReference>
<evidence type="ECO:0000256" key="7">
    <source>
        <dbReference type="ARBA" id="ARBA00022528"/>
    </source>
</evidence>
<evidence type="ECO:0000256" key="9">
    <source>
        <dbReference type="ARBA" id="ARBA00022640"/>
    </source>
</evidence>
<dbReference type="EMBL" id="MH229985">
    <property type="protein sequence ID" value="AZK89898.2"/>
    <property type="molecule type" value="mRNA"/>
</dbReference>
<feature type="domain" description="FHA" evidence="15">
    <location>
        <begin position="661"/>
        <end position="711"/>
    </location>
</feature>
<keyword evidence="7" id="KW-0150">Chloroplast</keyword>
<dbReference type="Gene3D" id="2.60.200.20">
    <property type="match status" value="1"/>
</dbReference>
<dbReference type="PRINTS" id="PR00420">
    <property type="entry name" value="RNGMNOXGNASE"/>
</dbReference>
<evidence type="ECO:0000256" key="13">
    <source>
        <dbReference type="ARBA" id="ARBA00023002"/>
    </source>
</evidence>
<feature type="region of interest" description="Disordered" evidence="14">
    <location>
        <begin position="636"/>
        <end position="660"/>
    </location>
</feature>
<evidence type="ECO:0000256" key="8">
    <source>
        <dbReference type="ARBA" id="ARBA00022630"/>
    </source>
</evidence>
<evidence type="ECO:0000313" key="17">
    <source>
        <dbReference type="EMBL" id="CAE0497103.1"/>
    </source>
</evidence>
<dbReference type="GO" id="GO:0009688">
    <property type="term" value="P:abscisic acid biosynthetic process"/>
    <property type="evidence" value="ECO:0007669"/>
    <property type="project" value="UniProtKB-UniPathway"/>
</dbReference>
<evidence type="ECO:0000256" key="10">
    <source>
        <dbReference type="ARBA" id="ARBA00022827"/>
    </source>
</evidence>
<evidence type="ECO:0000256" key="2">
    <source>
        <dbReference type="ARBA" id="ARBA00004229"/>
    </source>
</evidence>
<keyword evidence="10" id="KW-0274">FAD</keyword>
<evidence type="ECO:0000256" key="3">
    <source>
        <dbReference type="ARBA" id="ARBA00004972"/>
    </source>
</evidence>
<dbReference type="InterPro" id="IPR036188">
    <property type="entry name" value="FAD/NAD-bd_sf"/>
</dbReference>
<comment type="subcellular location">
    <subcellularLocation>
        <location evidence="2">Plastid</location>
        <location evidence="2">Chloroplast</location>
    </subcellularLocation>
</comment>
<keyword evidence="13 16" id="KW-0560">Oxidoreductase</keyword>
<name>A0A3Q8SSR3_DUNTE</name>
<proteinExistence type="evidence at transcript level"/>
<dbReference type="PANTHER" id="PTHR46496">
    <property type="match status" value="1"/>
</dbReference>
<dbReference type="CDD" id="cd00060">
    <property type="entry name" value="FHA"/>
    <property type="match status" value="1"/>
</dbReference>
<dbReference type="EMBL" id="HBIP01020484">
    <property type="protein sequence ID" value="CAE0497103.1"/>
    <property type="molecule type" value="Transcribed_RNA"/>
</dbReference>
<protein>
    <recommendedName>
        <fullName evidence="6">Zeaxanthin epoxidase, chloroplastic</fullName>
        <ecNumber evidence="5">1.14.15.21</ecNumber>
    </recommendedName>
</protein>
<dbReference type="InterPro" id="IPR008984">
    <property type="entry name" value="SMAD_FHA_dom_sf"/>
</dbReference>
<comment type="cofactor">
    <cofactor evidence="1">
        <name>FAD</name>
        <dbReference type="ChEBI" id="CHEBI:57692"/>
    </cofactor>
</comment>
<dbReference type="EC" id="1.14.15.21" evidence="5"/>
<dbReference type="InterPro" id="IPR002938">
    <property type="entry name" value="FAD-bd"/>
</dbReference>
<evidence type="ECO:0000256" key="14">
    <source>
        <dbReference type="SAM" id="MobiDB-lite"/>
    </source>
</evidence>
<organism evidence="16">
    <name type="scientific">Dunaliella tertiolecta</name>
    <name type="common">Green alga</name>
    <dbReference type="NCBI Taxonomy" id="3047"/>
    <lineage>
        <taxon>Eukaryota</taxon>
        <taxon>Viridiplantae</taxon>
        <taxon>Chlorophyta</taxon>
        <taxon>core chlorophytes</taxon>
        <taxon>Chlorophyceae</taxon>
        <taxon>CS clade</taxon>
        <taxon>Chlamydomonadales</taxon>
        <taxon>Dunaliellaceae</taxon>
        <taxon>Dunaliella</taxon>
    </lineage>
</organism>
<evidence type="ECO:0000256" key="4">
    <source>
        <dbReference type="ARBA" id="ARBA00005134"/>
    </source>
</evidence>
<sequence length="767" mass="81753">MLRSALSGSATHRQQHAPTVGPSAWSSSSSAAVQQAEQQCRSIKGRSAQLPHQFLHSRSASRCPPLRSAAPSFAFTGTSTGVLPAPVVEEKQMPVPLTWPGFKETIPGFKVVIAGAGIAGLTLALGLLKQGIRVQVLERDLTAVRGEGKLRGPIQIQSNALGALEAIDPVLADKVMAEGCITGDRINGLCDGVSGDWYCKFDTFHPAVELGLPVTRVINRVTLQQLLSDAVLQHGGPDAIQSDCHVTSYHDTPNGVVAELEDGRRVEGDVLVGTDGIWSKIRKQMVGDTPAHYSAYTVYTGISDYVPADIELVAYRVFLGNGQYFVSSDVGEGKMQWYAFHKEPPGGQDAPGQRKARLMELFGHWNYNVVDLIKATPEADVLRRDVYDRPPIFRWAEGRVALLGDSAHAMQPNLGQGGCMAIEDAHELACSLGATVSKVAAQGQGRQAVPVRKTLKEYQKERILRVAAIHGMAGMAAFMASTYKAYLGEGLGPLSWLTDLHIPHPGRVAGQHVLKETMPGVLGWVLGGNTSKLTPTRPPQCRISDRPRFFQESEFPLLMSNDGELERRFNADWLLVAERSASGASSGGAAAALGGSQAQQGVQQAWYGDASSPSTSSSPATSLFKGIYINLATRNEEGSSSSGHAGHEGREQSQAGASTSVLVGSDPNCSLVVEGGGVAPRHASLIHQGSSRYLVQDLGSGSGTWVNGRLLPSRGHAVLHPGDTLEFGSHPAPEAFTVKLQHRNYRTAEVSGKGWQVVSSGAMVQAQ</sequence>
<keyword evidence="12" id="KW-0809">Transit peptide</keyword>
<dbReference type="SUPFAM" id="SSF51905">
    <property type="entry name" value="FAD/NAD(P)-binding domain"/>
    <property type="match status" value="1"/>
</dbReference>
<evidence type="ECO:0000256" key="5">
    <source>
        <dbReference type="ARBA" id="ARBA00012097"/>
    </source>
</evidence>
<dbReference type="Gene3D" id="3.50.50.60">
    <property type="entry name" value="FAD/NAD(P)-binding domain"/>
    <property type="match status" value="1"/>
</dbReference>
<reference evidence="17" key="2">
    <citation type="submission" date="2021-01" db="EMBL/GenBank/DDBJ databases">
        <authorList>
            <person name="Corre E."/>
            <person name="Pelletier E."/>
            <person name="Niang G."/>
            <person name="Scheremetjew M."/>
            <person name="Finn R."/>
            <person name="Kale V."/>
            <person name="Holt S."/>
            <person name="Cochrane G."/>
            <person name="Meng A."/>
            <person name="Brown T."/>
            <person name="Cohen L."/>
        </authorList>
    </citation>
    <scope>NUCLEOTIDE SEQUENCE</scope>
    <source>
        <strain evidence="17">CCMP1320</strain>
    </source>
</reference>
<evidence type="ECO:0000256" key="11">
    <source>
        <dbReference type="ARBA" id="ARBA00022865"/>
    </source>
</evidence>
<keyword evidence="8" id="KW-0285">Flavoprotein</keyword>
<dbReference type="PROSITE" id="PS50006">
    <property type="entry name" value="FHA_DOMAIN"/>
    <property type="match status" value="1"/>
</dbReference>
<dbReference type="AlphaFoldDB" id="A0A3Q8SSR3"/>
<dbReference type="InterPro" id="IPR000253">
    <property type="entry name" value="FHA_dom"/>
</dbReference>
<comment type="pathway">
    <text evidence="4">Plant hormone biosynthesis; abscisate biosynthesis.</text>
</comment>
<evidence type="ECO:0000256" key="12">
    <source>
        <dbReference type="ARBA" id="ARBA00022946"/>
    </source>
</evidence>